<dbReference type="NCBIfam" id="TIGR04057">
    <property type="entry name" value="SusC_RagA_signa"/>
    <property type="match status" value="1"/>
</dbReference>
<dbReference type="Proteomes" id="UP000322918">
    <property type="component" value="Unassembled WGS sequence"/>
</dbReference>
<keyword evidence="3 8" id="KW-1134">Transmembrane beta strand</keyword>
<feature type="chain" id="PRO_5024412264" evidence="10">
    <location>
        <begin position="20"/>
        <end position="1062"/>
    </location>
</feature>
<dbReference type="GO" id="GO:0009279">
    <property type="term" value="C:cell outer membrane"/>
    <property type="evidence" value="ECO:0007669"/>
    <property type="project" value="UniProtKB-SubCell"/>
</dbReference>
<evidence type="ECO:0000256" key="10">
    <source>
        <dbReference type="SAM" id="SignalP"/>
    </source>
</evidence>
<evidence type="ECO:0000256" key="4">
    <source>
        <dbReference type="ARBA" id="ARBA00022692"/>
    </source>
</evidence>
<evidence type="ECO:0000256" key="2">
    <source>
        <dbReference type="ARBA" id="ARBA00022448"/>
    </source>
</evidence>
<keyword evidence="2 8" id="KW-0813">Transport</keyword>
<dbReference type="Pfam" id="PF00593">
    <property type="entry name" value="TonB_dep_Rec_b-barrel"/>
    <property type="match status" value="1"/>
</dbReference>
<keyword evidence="7 8" id="KW-0998">Cell outer membrane</keyword>
<dbReference type="Gene3D" id="2.40.170.20">
    <property type="entry name" value="TonB-dependent receptor, beta-barrel domain"/>
    <property type="match status" value="1"/>
</dbReference>
<dbReference type="Gene3D" id="2.60.40.1120">
    <property type="entry name" value="Carboxypeptidase-like, regulatory domain"/>
    <property type="match status" value="1"/>
</dbReference>
<keyword evidence="10" id="KW-0732">Signal</keyword>
<evidence type="ECO:0000313" key="14">
    <source>
        <dbReference type="Proteomes" id="UP000322918"/>
    </source>
</evidence>
<evidence type="ECO:0000256" key="5">
    <source>
        <dbReference type="ARBA" id="ARBA00023077"/>
    </source>
</evidence>
<dbReference type="Pfam" id="PF13715">
    <property type="entry name" value="CarbopepD_reg_2"/>
    <property type="match status" value="1"/>
</dbReference>
<dbReference type="Gene3D" id="2.170.130.10">
    <property type="entry name" value="TonB-dependent receptor, plug domain"/>
    <property type="match status" value="1"/>
</dbReference>
<accession>A0A5M9GM90</accession>
<proteinExistence type="inferred from homology"/>
<dbReference type="InterPro" id="IPR012910">
    <property type="entry name" value="Plug_dom"/>
</dbReference>
<comment type="subcellular location">
    <subcellularLocation>
        <location evidence="1 8">Cell outer membrane</location>
        <topology evidence="1 8">Multi-pass membrane protein</topology>
    </subcellularLocation>
</comment>
<dbReference type="OrthoDB" id="9768177at2"/>
<name>A0A5M9GM90_9SPHI</name>
<evidence type="ECO:0000313" key="13">
    <source>
        <dbReference type="EMBL" id="KAA8475686.1"/>
    </source>
</evidence>
<evidence type="ECO:0000256" key="8">
    <source>
        <dbReference type="PROSITE-ProRule" id="PRU01360"/>
    </source>
</evidence>
<evidence type="ECO:0000256" key="3">
    <source>
        <dbReference type="ARBA" id="ARBA00022452"/>
    </source>
</evidence>
<dbReference type="InterPro" id="IPR008969">
    <property type="entry name" value="CarboxyPept-like_regulatory"/>
</dbReference>
<feature type="domain" description="TonB-dependent receptor-like beta-barrel" evidence="11">
    <location>
        <begin position="430"/>
        <end position="949"/>
    </location>
</feature>
<evidence type="ECO:0000259" key="11">
    <source>
        <dbReference type="Pfam" id="PF00593"/>
    </source>
</evidence>
<dbReference type="NCBIfam" id="TIGR04056">
    <property type="entry name" value="OMP_RagA_SusC"/>
    <property type="match status" value="1"/>
</dbReference>
<evidence type="ECO:0000259" key="12">
    <source>
        <dbReference type="Pfam" id="PF07715"/>
    </source>
</evidence>
<evidence type="ECO:0000256" key="9">
    <source>
        <dbReference type="RuleBase" id="RU003357"/>
    </source>
</evidence>
<dbReference type="Pfam" id="PF07715">
    <property type="entry name" value="Plug"/>
    <property type="match status" value="1"/>
</dbReference>
<dbReference type="EMBL" id="VWNE01000051">
    <property type="protein sequence ID" value="KAA8475686.1"/>
    <property type="molecule type" value="Genomic_DNA"/>
</dbReference>
<dbReference type="InterPro" id="IPR036942">
    <property type="entry name" value="Beta-barrel_TonB_sf"/>
</dbReference>
<dbReference type="SUPFAM" id="SSF49464">
    <property type="entry name" value="Carboxypeptidase regulatory domain-like"/>
    <property type="match status" value="1"/>
</dbReference>
<evidence type="ECO:0000256" key="1">
    <source>
        <dbReference type="ARBA" id="ARBA00004571"/>
    </source>
</evidence>
<protein>
    <submittedName>
        <fullName evidence="13">SusC/RagA family TonB-linked outer membrane protein</fullName>
    </submittedName>
</protein>
<organism evidence="13 14">
    <name type="scientific">Arcticibacter tournemirensis</name>
    <dbReference type="NCBI Taxonomy" id="699437"/>
    <lineage>
        <taxon>Bacteria</taxon>
        <taxon>Pseudomonadati</taxon>
        <taxon>Bacteroidota</taxon>
        <taxon>Sphingobacteriia</taxon>
        <taxon>Sphingobacteriales</taxon>
        <taxon>Sphingobacteriaceae</taxon>
        <taxon>Arcticibacter</taxon>
    </lineage>
</organism>
<dbReference type="RefSeq" id="WP_141815070.1">
    <property type="nucleotide sequence ID" value="NZ_VFPL01000001.1"/>
</dbReference>
<gene>
    <name evidence="13" type="ORF">F1649_21330</name>
</gene>
<dbReference type="InterPro" id="IPR000531">
    <property type="entry name" value="Beta-barrel_TonB"/>
</dbReference>
<reference evidence="13 14" key="1">
    <citation type="submission" date="2019-09" db="EMBL/GenBank/DDBJ databases">
        <title>Pararcticibacter amylolyticus gen. nov., sp. nov., isolated from a rottenly hemp rope, and reclassification of Pedobacter tournemirensis as Pararcticibacter tournemirensis comb. nov.</title>
        <authorList>
            <person name="Cai Y."/>
        </authorList>
    </citation>
    <scope>NUCLEOTIDE SEQUENCE [LARGE SCALE GENOMIC DNA]</scope>
    <source>
        <strain evidence="13 14">TF5-37.2-LB10</strain>
    </source>
</reference>
<dbReference type="InterPro" id="IPR037066">
    <property type="entry name" value="Plug_dom_sf"/>
</dbReference>
<keyword evidence="6 8" id="KW-0472">Membrane</keyword>
<comment type="caution">
    <text evidence="13">The sequence shown here is derived from an EMBL/GenBank/DDBJ whole genome shotgun (WGS) entry which is preliminary data.</text>
</comment>
<dbReference type="PROSITE" id="PS52016">
    <property type="entry name" value="TONB_DEPENDENT_REC_3"/>
    <property type="match status" value="1"/>
</dbReference>
<keyword evidence="5 9" id="KW-0798">TonB box</keyword>
<evidence type="ECO:0000256" key="6">
    <source>
        <dbReference type="ARBA" id="ARBA00023136"/>
    </source>
</evidence>
<keyword evidence="14" id="KW-1185">Reference proteome</keyword>
<dbReference type="InterPro" id="IPR023997">
    <property type="entry name" value="TonB-dep_OMP_SusC/RagA_CS"/>
</dbReference>
<dbReference type="InterPro" id="IPR023996">
    <property type="entry name" value="TonB-dep_OMP_SusC/RagA"/>
</dbReference>
<feature type="signal peptide" evidence="10">
    <location>
        <begin position="1"/>
        <end position="19"/>
    </location>
</feature>
<comment type="similarity">
    <text evidence="8 9">Belongs to the TonB-dependent receptor family.</text>
</comment>
<dbReference type="AlphaFoldDB" id="A0A5M9GM90"/>
<evidence type="ECO:0000256" key="7">
    <source>
        <dbReference type="ARBA" id="ARBA00023237"/>
    </source>
</evidence>
<keyword evidence="4 8" id="KW-0812">Transmembrane</keyword>
<dbReference type="InterPro" id="IPR039426">
    <property type="entry name" value="TonB-dep_rcpt-like"/>
</dbReference>
<feature type="domain" description="TonB-dependent receptor plug" evidence="12">
    <location>
        <begin position="117"/>
        <end position="218"/>
    </location>
</feature>
<sequence length="1062" mass="118022">MKHALFIFLLFSFPGAMLAQSQLTGRVLSTKDRSPLTGATIRVKNSKAGTSTGRDGSFSLTLPSSKADLIISYVGFEPLELSVTLPLKSPLEIFLRESAAGLQEVMVSTGYQSLPRERSTGSFSQVDNRRFNQQVSTDVISRLEAVAGGLSVGRTNNSGLMVRGLSTIQGVKGPLIVLDNFPYEGNIDNINPNDVENITILKDAAAASIWGSRAGNGVIVITTKKGRLNQPLAIELNSNVTVSGKPDLSYLRPMSSSDFIDVERMLYEKGYYNDKFASARKPAVSPVVELLDQADKTITQEEADALIDEWRKLDVRDDYDRYLYRLTVNQQYSLSMHGGSDAMAWNLSGGYDRNISNLDAANNRLNLNFNQSLQLTSNLQLSSGIYYTKTENESGRPGYGEIYSVSSYLYPYARLADEGGNALAVPRGYRSSYTDTAGQGKLLNWQYYPLEDYKHSGTKSDLQDVLLNFGLNYRLLKGLNADLKYQYEQQQSSARRLYDENSYFARDLVNAFTQLSSTGALIHPVPPGGVLDLSESLLKSNSLRGQLNYNRSFGKHAVAALAGGELRSLRTTGNAERSYGYNPDLLTFGNVDYTRTYPSIVDGTESFIPNADSFDHLLNRFVSLYGNAAYTYDGKYTVSGSTRKDASNLFGVNTNDRWNPLWSAGLSWDVSRESFYRFPLLRYLKLRATYGFSGNVNNALAAVTTVQYFGTNPYLFTPYTLFSNYANPELKWETSRMLNLGADFQLKDNRLSGSIEYYRKKGTDLFGRALIDYTSGIGSYITKNVASMKGKGLDIELNSINTTGALEWSTNLNFSSYSDEVTDFYVFSRQGSNFVGSSSRIAGIVGKPVYSVFSYRWGGLDPQTGDPQGYVNGELSKDYSALNGSGTTVDDLVYHGPSMPRFYGSLGNTFSYRNFSLTARLLYKFGYYFVRGSLSYSDLYSNGNGHADYALRWQKPGDEQVTDVPSQVYPAAANRDQFYAGSEVLVEKGDHIRLQYVSLSYDIKKQNVRSLPFRSLRLFMNVNNAGILWRANKQHLDPEYAAFRNTLPPSLSFALGLRATVK</sequence>
<dbReference type="SUPFAM" id="SSF56935">
    <property type="entry name" value="Porins"/>
    <property type="match status" value="1"/>
</dbReference>